<dbReference type="Proteomes" id="UP001359559">
    <property type="component" value="Unassembled WGS sequence"/>
</dbReference>
<dbReference type="EMBL" id="JAYKXN010000006">
    <property type="protein sequence ID" value="KAK7278990.1"/>
    <property type="molecule type" value="Genomic_DNA"/>
</dbReference>
<evidence type="ECO:0000313" key="2">
    <source>
        <dbReference type="Proteomes" id="UP001359559"/>
    </source>
</evidence>
<gene>
    <name evidence="1" type="ORF">RJT34_24031</name>
</gene>
<evidence type="ECO:0000313" key="1">
    <source>
        <dbReference type="EMBL" id="KAK7278990.1"/>
    </source>
</evidence>
<sequence length="75" mass="8147">MYCHTNNSCNCTTPFGVSVEGCGAMPAKVDVSSAIIVCVSLPVVRVPESSRTFALSFFPNRNPTFYDPCSFVTYL</sequence>
<protein>
    <submittedName>
        <fullName evidence="1">Uncharacterized protein</fullName>
    </submittedName>
</protein>
<name>A0AAN9FMJ3_CLITE</name>
<comment type="caution">
    <text evidence="1">The sequence shown here is derived from an EMBL/GenBank/DDBJ whole genome shotgun (WGS) entry which is preliminary data.</text>
</comment>
<proteinExistence type="predicted"/>
<keyword evidence="2" id="KW-1185">Reference proteome</keyword>
<organism evidence="1 2">
    <name type="scientific">Clitoria ternatea</name>
    <name type="common">Butterfly pea</name>
    <dbReference type="NCBI Taxonomy" id="43366"/>
    <lineage>
        <taxon>Eukaryota</taxon>
        <taxon>Viridiplantae</taxon>
        <taxon>Streptophyta</taxon>
        <taxon>Embryophyta</taxon>
        <taxon>Tracheophyta</taxon>
        <taxon>Spermatophyta</taxon>
        <taxon>Magnoliopsida</taxon>
        <taxon>eudicotyledons</taxon>
        <taxon>Gunneridae</taxon>
        <taxon>Pentapetalae</taxon>
        <taxon>rosids</taxon>
        <taxon>fabids</taxon>
        <taxon>Fabales</taxon>
        <taxon>Fabaceae</taxon>
        <taxon>Papilionoideae</taxon>
        <taxon>50 kb inversion clade</taxon>
        <taxon>NPAAA clade</taxon>
        <taxon>indigoferoid/millettioid clade</taxon>
        <taxon>Phaseoleae</taxon>
        <taxon>Clitoria</taxon>
    </lineage>
</organism>
<dbReference type="AlphaFoldDB" id="A0AAN9FMJ3"/>
<reference evidence="1 2" key="1">
    <citation type="submission" date="2024-01" db="EMBL/GenBank/DDBJ databases">
        <title>The genomes of 5 underutilized Papilionoideae crops provide insights into root nodulation and disease resistance.</title>
        <authorList>
            <person name="Yuan L."/>
        </authorList>
    </citation>
    <scope>NUCLEOTIDE SEQUENCE [LARGE SCALE GENOMIC DNA]</scope>
    <source>
        <strain evidence="1">LY-2023</strain>
        <tissue evidence="1">Leaf</tissue>
    </source>
</reference>
<accession>A0AAN9FMJ3</accession>